<dbReference type="OrthoDB" id="205623at2759"/>
<dbReference type="KEGG" id="xla:734332"/>
<dbReference type="SUPFAM" id="SSF52540">
    <property type="entry name" value="P-loop containing nucleoside triphosphate hydrolases"/>
    <property type="match status" value="1"/>
</dbReference>
<dbReference type="EC" id="2.8.2.-" evidence="5"/>
<dbReference type="InterPro" id="IPR027417">
    <property type="entry name" value="P-loop_NTPase"/>
</dbReference>
<gene>
    <name evidence="7" type="ORF">XELAEV_18022170mg</name>
</gene>
<name>A0A974HNG2_XENLA</name>
<keyword evidence="4 5" id="KW-0808">Transferase</keyword>
<evidence type="ECO:0000256" key="2">
    <source>
        <dbReference type="ARBA" id="ARBA00005771"/>
    </source>
</evidence>
<proteinExistence type="inferred from homology"/>
<dbReference type="Gene3D" id="3.40.50.300">
    <property type="entry name" value="P-loop containing nucleotide triphosphate hydrolases"/>
    <property type="match status" value="1"/>
</dbReference>
<dbReference type="InterPro" id="IPR000863">
    <property type="entry name" value="Sulfotransferase_dom"/>
</dbReference>
<feature type="domain" description="Sulfotransferase" evidence="6">
    <location>
        <begin position="47"/>
        <end position="295"/>
    </location>
</feature>
<keyword evidence="3" id="KW-0963">Cytoplasm</keyword>
<dbReference type="OMA" id="PILEMHL"/>
<dbReference type="Proteomes" id="UP000694892">
    <property type="component" value="Chromosome 4L"/>
</dbReference>
<organism evidence="7 8">
    <name type="scientific">Xenopus laevis</name>
    <name type="common">African clawed frog</name>
    <dbReference type="NCBI Taxonomy" id="8355"/>
    <lineage>
        <taxon>Eukaryota</taxon>
        <taxon>Metazoa</taxon>
        <taxon>Chordata</taxon>
        <taxon>Craniata</taxon>
        <taxon>Vertebrata</taxon>
        <taxon>Euteleostomi</taxon>
        <taxon>Amphibia</taxon>
        <taxon>Batrachia</taxon>
        <taxon>Anura</taxon>
        <taxon>Pipoidea</taxon>
        <taxon>Pipidae</taxon>
        <taxon>Xenopodinae</taxon>
        <taxon>Xenopus</taxon>
        <taxon>Xenopus</taxon>
    </lineage>
</organism>
<comment type="similarity">
    <text evidence="2 5">Belongs to the sulfotransferase 1 family.</text>
</comment>
<dbReference type="GO" id="GO:0008146">
    <property type="term" value="F:sulfotransferase activity"/>
    <property type="evidence" value="ECO:0007669"/>
    <property type="project" value="InterPro"/>
</dbReference>
<dbReference type="EMBL" id="CM004472">
    <property type="protein sequence ID" value="OCT84033.1"/>
    <property type="molecule type" value="Genomic_DNA"/>
</dbReference>
<evidence type="ECO:0000256" key="1">
    <source>
        <dbReference type="ARBA" id="ARBA00004496"/>
    </source>
</evidence>
<protein>
    <recommendedName>
        <fullName evidence="5">Sulfotransferase</fullName>
        <ecNumber evidence="5">2.8.2.-</ecNumber>
    </recommendedName>
</protein>
<evidence type="ECO:0000256" key="5">
    <source>
        <dbReference type="RuleBase" id="RU361155"/>
    </source>
</evidence>
<dbReference type="FunFam" id="3.40.50.300:FF:000433">
    <property type="entry name" value="Estrogen sulfotransferase"/>
    <property type="match status" value="1"/>
</dbReference>
<sequence>MLKFEENMIKDEDIEMLHSVVSFRGVPMAKMNVENWEPVEYFQARHDDVVLATYPKAGTTWVSEILDMIYNGGDLEKCQRDTIYNRVPYMEIRIPGMPSGVDQLELLASPRLIKTHLPIQLMPESFWEKKCKVIYVARNAKDVAVSYFFFHQMVKALPDPGPWDKFLADYMNGTVSYGSWYDHVKGWWEKRKQYGILYLFYEDLKEDPKREIKKILHYLEKELSDEVLEKIVHHTSFQVMSKNDMANYKTIPNDILNQTNTAFMRKGEAGDWKNHFTVAQNEAFDNQYQEQMLGTSLHFRTAI</sequence>
<evidence type="ECO:0000313" key="7">
    <source>
        <dbReference type="EMBL" id="OCT84033.1"/>
    </source>
</evidence>
<dbReference type="GO" id="GO:0005737">
    <property type="term" value="C:cytoplasm"/>
    <property type="evidence" value="ECO:0007669"/>
    <property type="project" value="UniProtKB-SubCell"/>
</dbReference>
<dbReference type="AlphaFoldDB" id="A0A974HNG2"/>
<evidence type="ECO:0000256" key="4">
    <source>
        <dbReference type="ARBA" id="ARBA00022679"/>
    </source>
</evidence>
<evidence type="ECO:0000256" key="3">
    <source>
        <dbReference type="ARBA" id="ARBA00022490"/>
    </source>
</evidence>
<evidence type="ECO:0000313" key="8">
    <source>
        <dbReference type="Proteomes" id="UP000694892"/>
    </source>
</evidence>
<dbReference type="PANTHER" id="PTHR11783">
    <property type="entry name" value="SULFOTRANSFERASE SULT"/>
    <property type="match status" value="1"/>
</dbReference>
<reference evidence="8" key="1">
    <citation type="journal article" date="2016" name="Nature">
        <title>Genome evolution in the allotetraploid frog Xenopus laevis.</title>
        <authorList>
            <person name="Session A.M."/>
            <person name="Uno Y."/>
            <person name="Kwon T."/>
            <person name="Chapman J.A."/>
            <person name="Toyoda A."/>
            <person name="Takahashi S."/>
            <person name="Fukui A."/>
            <person name="Hikosaka A."/>
            <person name="Suzuki A."/>
            <person name="Kondo M."/>
            <person name="van Heeringen S.J."/>
            <person name="Quigley I."/>
            <person name="Heinz S."/>
            <person name="Ogino H."/>
            <person name="Ochi H."/>
            <person name="Hellsten U."/>
            <person name="Lyons J.B."/>
            <person name="Simakov O."/>
            <person name="Putnam N."/>
            <person name="Stites J."/>
            <person name="Kuroki Y."/>
            <person name="Tanaka T."/>
            <person name="Michiue T."/>
            <person name="Watanabe M."/>
            <person name="Bogdanovic O."/>
            <person name="Lister R."/>
            <person name="Georgiou G."/>
            <person name="Paranjpe S.S."/>
            <person name="van Kruijsbergen I."/>
            <person name="Shu S."/>
            <person name="Carlson J."/>
            <person name="Kinoshita T."/>
            <person name="Ohta Y."/>
            <person name="Mawaribuchi S."/>
            <person name="Jenkins J."/>
            <person name="Grimwood J."/>
            <person name="Schmutz J."/>
            <person name="Mitros T."/>
            <person name="Mozaffari S.V."/>
            <person name="Suzuki Y."/>
            <person name="Haramoto Y."/>
            <person name="Yamamoto T.S."/>
            <person name="Takagi C."/>
            <person name="Heald R."/>
            <person name="Miller K."/>
            <person name="Haudenschild C."/>
            <person name="Kitzman J."/>
            <person name="Nakayama T."/>
            <person name="Izutsu Y."/>
            <person name="Robert J."/>
            <person name="Fortriede J."/>
            <person name="Burns K."/>
            <person name="Lotay V."/>
            <person name="Karimi K."/>
            <person name="Yasuoka Y."/>
            <person name="Dichmann D.S."/>
            <person name="Flajnik M.F."/>
            <person name="Houston D.W."/>
            <person name="Shendure J."/>
            <person name="DuPasquier L."/>
            <person name="Vize P.D."/>
            <person name="Zorn A.M."/>
            <person name="Ito M."/>
            <person name="Marcotte E.M."/>
            <person name="Wallingford J.B."/>
            <person name="Ito Y."/>
            <person name="Asashima M."/>
            <person name="Ueno N."/>
            <person name="Matsuda Y."/>
            <person name="Veenstra G.J."/>
            <person name="Fujiyama A."/>
            <person name="Harland R.M."/>
            <person name="Taira M."/>
            <person name="Rokhsar D.S."/>
        </authorList>
    </citation>
    <scope>NUCLEOTIDE SEQUENCE [LARGE SCALE GENOMIC DNA]</scope>
    <source>
        <strain evidence="8">J</strain>
    </source>
</reference>
<comment type="subcellular location">
    <subcellularLocation>
        <location evidence="1">Cytoplasm</location>
    </subcellularLocation>
</comment>
<dbReference type="Pfam" id="PF00685">
    <property type="entry name" value="Sulfotransfer_1"/>
    <property type="match status" value="1"/>
</dbReference>
<accession>A0A974HNG2</accession>
<evidence type="ECO:0000259" key="6">
    <source>
        <dbReference type="Pfam" id="PF00685"/>
    </source>
</evidence>